<sequence length="77" mass="8857">MEFYILHSRFCILTDNLPYTESPWANNLPTFATPTPDSRFPRCAYSRRIKFATGRTAPDSRLPTPDSLVALIEMYLT</sequence>
<protein>
    <submittedName>
        <fullName evidence="1">Uncharacterized protein</fullName>
    </submittedName>
</protein>
<reference evidence="1" key="2">
    <citation type="submission" date="2022-10" db="EMBL/GenBank/DDBJ databases">
        <authorList>
            <person name="Ngo T.-E."/>
        </authorList>
    </citation>
    <scope>NUCLEOTIDE SEQUENCE</scope>
    <source>
        <strain evidence="1">JHB</strain>
    </source>
</reference>
<reference evidence="1" key="1">
    <citation type="journal article" date="2017" name="Proc. Natl. Acad. Sci. U.S.A.">
        <title>Comparative genomics uncovers the prolific and distinctive metabolic potential of the cyanobacterial genus Moorea.</title>
        <authorList>
            <person name="Leao T."/>
            <person name="Castelao G."/>
            <person name="Korobeynikov A."/>
            <person name="Monroe E.A."/>
            <person name="Podell S."/>
            <person name="Glukhov E."/>
            <person name="Allen E.E."/>
            <person name="Gerwick W.H."/>
            <person name="Gerwick L."/>
        </authorList>
    </citation>
    <scope>NUCLEOTIDE SEQUENCE</scope>
    <source>
        <strain evidence="1">JHB</strain>
    </source>
</reference>
<proteinExistence type="predicted"/>
<dbReference type="EMBL" id="CP017708">
    <property type="protein sequence ID" value="WAN69960.1"/>
    <property type="molecule type" value="Genomic_DNA"/>
</dbReference>
<organism evidence="1">
    <name type="scientific">Moorena producens (strain JHB)</name>
    <dbReference type="NCBI Taxonomy" id="1454205"/>
    <lineage>
        <taxon>Bacteria</taxon>
        <taxon>Bacillati</taxon>
        <taxon>Cyanobacteriota</taxon>
        <taxon>Cyanophyceae</taxon>
        <taxon>Coleofasciculales</taxon>
        <taxon>Coleofasciculaceae</taxon>
        <taxon>Moorena</taxon>
    </lineage>
</organism>
<gene>
    <name evidence="1" type="ORF">BJP36_38445</name>
</gene>
<dbReference type="Proteomes" id="UP000176944">
    <property type="component" value="Chromosome"/>
</dbReference>
<evidence type="ECO:0000313" key="1">
    <source>
        <dbReference type="EMBL" id="WAN69960.1"/>
    </source>
</evidence>
<accession>A0A9Q9SUP8</accession>
<dbReference type="AlphaFoldDB" id="A0A9Q9SUP8"/>
<name>A0A9Q9SUP8_MOOP1</name>